<gene>
    <name evidence="1" type="ORF">K234311028_12900</name>
</gene>
<sequence length="49" mass="5744">MKIIIMNGKKNTWYEKKVGKVYKVQEVKEEVYATKDGPVSKKDAEIIER</sequence>
<protein>
    <recommendedName>
        <fullName evidence="3">Phage protein</fullName>
    </recommendedName>
</protein>
<name>A0ABC8EBQ6_CLOTA</name>
<dbReference type="AlphaFoldDB" id="A0ABC8EBQ6"/>
<evidence type="ECO:0000313" key="1">
    <source>
        <dbReference type="EMBL" id="BDR81044.1"/>
    </source>
</evidence>
<organism evidence="1 2">
    <name type="scientific">Clostridium tetani</name>
    <dbReference type="NCBI Taxonomy" id="1513"/>
    <lineage>
        <taxon>Bacteria</taxon>
        <taxon>Bacillati</taxon>
        <taxon>Bacillota</taxon>
        <taxon>Clostridia</taxon>
        <taxon>Eubacteriales</taxon>
        <taxon>Clostridiaceae</taxon>
        <taxon>Clostridium</taxon>
    </lineage>
</organism>
<dbReference type="RefSeq" id="WP_317725002.1">
    <property type="nucleotide sequence ID" value="NZ_AP026818.1"/>
</dbReference>
<evidence type="ECO:0008006" key="3">
    <source>
        <dbReference type="Google" id="ProtNLM"/>
    </source>
</evidence>
<accession>A0ABC8EBQ6</accession>
<evidence type="ECO:0000313" key="2">
    <source>
        <dbReference type="Proteomes" id="UP001321763"/>
    </source>
</evidence>
<proteinExistence type="predicted"/>
<dbReference type="EMBL" id="AP026818">
    <property type="protein sequence ID" value="BDR81044.1"/>
    <property type="molecule type" value="Genomic_DNA"/>
</dbReference>
<dbReference type="Proteomes" id="UP001321763">
    <property type="component" value="Chromosome"/>
</dbReference>
<reference evidence="1 2" key="1">
    <citation type="submission" date="2022-09" db="EMBL/GenBank/DDBJ databases">
        <title>complete genome sequences of Clostridium tetani str. KHSU-234311-028 isolated from soil.</title>
        <authorList>
            <person name="Sekizuka T."/>
            <person name="Shitada C."/>
            <person name="Takahashi M."/>
            <person name="Kuroda M."/>
        </authorList>
    </citation>
    <scope>NUCLEOTIDE SEQUENCE [LARGE SCALE GENOMIC DNA]</scope>
    <source>
        <strain evidence="1 2">KHSU-234311-028</strain>
    </source>
</reference>